<accession>A0A8H5X3A3</accession>
<dbReference type="Proteomes" id="UP000562682">
    <property type="component" value="Unassembled WGS sequence"/>
</dbReference>
<reference evidence="1 2" key="1">
    <citation type="submission" date="2020-05" db="EMBL/GenBank/DDBJ databases">
        <title>Identification and distribution of gene clusters putatively required for synthesis of sphingolipid metabolism inhibitors in phylogenetically diverse species of the filamentous fungus Fusarium.</title>
        <authorList>
            <person name="Kim H.-S."/>
            <person name="Busman M."/>
            <person name="Brown D.W."/>
            <person name="Divon H."/>
            <person name="Uhlig S."/>
            <person name="Proctor R.H."/>
        </authorList>
    </citation>
    <scope>NUCLEOTIDE SEQUENCE [LARGE SCALE GENOMIC DNA]</scope>
    <source>
        <strain evidence="1 2">NRRL 25311</strain>
    </source>
</reference>
<comment type="caution">
    <text evidence="1">The sequence shown here is derived from an EMBL/GenBank/DDBJ whole genome shotgun (WGS) entry which is preliminary data.</text>
</comment>
<evidence type="ECO:0000313" key="1">
    <source>
        <dbReference type="EMBL" id="KAF5679878.1"/>
    </source>
</evidence>
<proteinExistence type="predicted"/>
<keyword evidence="2" id="KW-1185">Reference proteome</keyword>
<sequence>MALSNPNATLDRMPVELLLITGEDLDQASMKALTLVNKTLRWKILPYYPVKVTLSGDASQIVARMALLMENHPDSPSGPMSRYVKHACFNLESSKLISRSHPINDLVGDFCGQPRRPPKVTVSSYDMYKVLATQALQLKQLAVMGLEGMPRCEPRLTTKILGDVHKNFQQLETLVLGEFLNPRFPWGQEHFRTPRERADMNIMVVKVCMALNSMPQLTRFAFVLTDETVGERVGTPQENFASYYRGQFNTKEEWYSQLVSSILDVVPGLQQLCVRARGSVYCRGVRMTGELTITWSTDQQETTEEFNNFFV</sequence>
<organism evidence="1 2">
    <name type="scientific">Fusarium denticulatum</name>
    <dbReference type="NCBI Taxonomy" id="48507"/>
    <lineage>
        <taxon>Eukaryota</taxon>
        <taxon>Fungi</taxon>
        <taxon>Dikarya</taxon>
        <taxon>Ascomycota</taxon>
        <taxon>Pezizomycotina</taxon>
        <taxon>Sordariomycetes</taxon>
        <taxon>Hypocreomycetidae</taxon>
        <taxon>Hypocreales</taxon>
        <taxon>Nectriaceae</taxon>
        <taxon>Fusarium</taxon>
        <taxon>Fusarium fujikuroi species complex</taxon>
    </lineage>
</organism>
<gene>
    <name evidence="1" type="ORF">FDENT_8592</name>
</gene>
<dbReference type="AlphaFoldDB" id="A0A8H5X3A3"/>
<protein>
    <submittedName>
        <fullName evidence="1">Uncharacterized protein</fullName>
    </submittedName>
</protein>
<evidence type="ECO:0000313" key="2">
    <source>
        <dbReference type="Proteomes" id="UP000562682"/>
    </source>
</evidence>
<dbReference type="EMBL" id="JAAOAK010000251">
    <property type="protein sequence ID" value="KAF5679878.1"/>
    <property type="molecule type" value="Genomic_DNA"/>
</dbReference>
<name>A0A8H5X3A3_9HYPO</name>